<evidence type="ECO:0000313" key="2">
    <source>
        <dbReference type="Proteomes" id="UP001148838"/>
    </source>
</evidence>
<keyword evidence="2" id="KW-1185">Reference proteome</keyword>
<sequence>MNSEHLKICASVASHDNIFEKYWSARGILYCQTRGIRKQQQHVNYGVRVIRVIIGCGLQAMLRPDSSSTAALDKMFSRNIASSPRPIRPDNSHSINAGRESLHSKVRFGKTSGHQHTVPSGWRLLSAEKTLHYGAFVAAGGYALYLFLLHDRAQHVAPLTLYPFQRVLTTTGLIYH</sequence>
<protein>
    <submittedName>
        <fullName evidence="1">Uncharacterized protein</fullName>
    </submittedName>
</protein>
<reference evidence="1 2" key="1">
    <citation type="journal article" date="2022" name="Allergy">
        <title>Genome assembly and annotation of Periplaneta americana reveal a comprehensive cockroach allergen profile.</title>
        <authorList>
            <person name="Wang L."/>
            <person name="Xiong Q."/>
            <person name="Saelim N."/>
            <person name="Wang L."/>
            <person name="Nong W."/>
            <person name="Wan A.T."/>
            <person name="Shi M."/>
            <person name="Liu X."/>
            <person name="Cao Q."/>
            <person name="Hui J.H.L."/>
            <person name="Sookrung N."/>
            <person name="Leung T.F."/>
            <person name="Tungtrongchitr A."/>
            <person name="Tsui S.K.W."/>
        </authorList>
    </citation>
    <scope>NUCLEOTIDE SEQUENCE [LARGE SCALE GENOMIC DNA]</scope>
    <source>
        <strain evidence="1">PWHHKU_190912</strain>
    </source>
</reference>
<accession>A0ABQ8T803</accession>
<evidence type="ECO:0000313" key="1">
    <source>
        <dbReference type="EMBL" id="KAJ4442647.1"/>
    </source>
</evidence>
<comment type="caution">
    <text evidence="1">The sequence shown here is derived from an EMBL/GenBank/DDBJ whole genome shotgun (WGS) entry which is preliminary data.</text>
</comment>
<name>A0ABQ8T803_PERAM</name>
<proteinExistence type="predicted"/>
<dbReference type="Proteomes" id="UP001148838">
    <property type="component" value="Unassembled WGS sequence"/>
</dbReference>
<organism evidence="1 2">
    <name type="scientific">Periplaneta americana</name>
    <name type="common">American cockroach</name>
    <name type="synonym">Blatta americana</name>
    <dbReference type="NCBI Taxonomy" id="6978"/>
    <lineage>
        <taxon>Eukaryota</taxon>
        <taxon>Metazoa</taxon>
        <taxon>Ecdysozoa</taxon>
        <taxon>Arthropoda</taxon>
        <taxon>Hexapoda</taxon>
        <taxon>Insecta</taxon>
        <taxon>Pterygota</taxon>
        <taxon>Neoptera</taxon>
        <taxon>Polyneoptera</taxon>
        <taxon>Dictyoptera</taxon>
        <taxon>Blattodea</taxon>
        <taxon>Blattoidea</taxon>
        <taxon>Blattidae</taxon>
        <taxon>Blattinae</taxon>
        <taxon>Periplaneta</taxon>
    </lineage>
</organism>
<gene>
    <name evidence="1" type="ORF">ANN_04236</name>
</gene>
<dbReference type="EMBL" id="JAJSOF020000013">
    <property type="protein sequence ID" value="KAJ4442647.1"/>
    <property type="molecule type" value="Genomic_DNA"/>
</dbReference>